<dbReference type="EMBL" id="JACIDW010000002">
    <property type="protein sequence ID" value="MBB3963337.1"/>
    <property type="molecule type" value="Genomic_DNA"/>
</dbReference>
<proteinExistence type="predicted"/>
<gene>
    <name evidence="2" type="ORF">GGQ67_000962</name>
</gene>
<keyword evidence="3" id="KW-1185">Reference proteome</keyword>
<dbReference type="AlphaFoldDB" id="A0A7W6CQW2"/>
<protein>
    <submittedName>
        <fullName evidence="2">Anti-sigma factor RsiW</fullName>
    </submittedName>
</protein>
<evidence type="ECO:0000256" key="1">
    <source>
        <dbReference type="SAM" id="Phobius"/>
    </source>
</evidence>
<organism evidence="2 3">
    <name type="scientific">Rhizobium metallidurans</name>
    <dbReference type="NCBI Taxonomy" id="1265931"/>
    <lineage>
        <taxon>Bacteria</taxon>
        <taxon>Pseudomonadati</taxon>
        <taxon>Pseudomonadota</taxon>
        <taxon>Alphaproteobacteria</taxon>
        <taxon>Hyphomicrobiales</taxon>
        <taxon>Rhizobiaceae</taxon>
        <taxon>Rhizobium/Agrobacterium group</taxon>
        <taxon>Rhizobium</taxon>
    </lineage>
</organism>
<evidence type="ECO:0000313" key="3">
    <source>
        <dbReference type="Proteomes" id="UP000582090"/>
    </source>
</evidence>
<sequence length="264" mass="28995">MSAADHPVTEADLHAYTDGLLPEPDRPRIEAWLRDNPDDAAKIADWQAQNAGIKAMFSGYDKGRPGDADMIGDRVGGSPALSPWSRRLGAVAAAIVVFAAGTLAGHYGPALFERPPLQLTAQETFPKEARNAFLVYASEVRHPVEVFANEEAHLATWLGKRLAIENLKVPDLKSLNYNLVGGRLLPVDGKPGAMFMYENQAGERLTVLVGRNASNRTTSFRFASSDNVETFYWIDGELGYAVTGEISREELRKVAEECYRQFPS</sequence>
<dbReference type="Proteomes" id="UP000582090">
    <property type="component" value="Unassembled WGS sequence"/>
</dbReference>
<evidence type="ECO:0000313" key="2">
    <source>
        <dbReference type="EMBL" id="MBB3963337.1"/>
    </source>
</evidence>
<keyword evidence="1" id="KW-1133">Transmembrane helix</keyword>
<comment type="caution">
    <text evidence="2">The sequence shown here is derived from an EMBL/GenBank/DDBJ whole genome shotgun (WGS) entry which is preliminary data.</text>
</comment>
<accession>A0A7W6CQW2</accession>
<name>A0A7W6CQW2_9HYPH</name>
<keyword evidence="1" id="KW-0812">Transmembrane</keyword>
<dbReference type="RefSeq" id="WP_183899057.1">
    <property type="nucleotide sequence ID" value="NZ_JACIDW010000002.1"/>
</dbReference>
<feature type="transmembrane region" description="Helical" evidence="1">
    <location>
        <begin position="88"/>
        <end position="108"/>
    </location>
</feature>
<reference evidence="2 3" key="1">
    <citation type="submission" date="2020-08" db="EMBL/GenBank/DDBJ databases">
        <title>Genomic Encyclopedia of Type Strains, Phase IV (KMG-IV): sequencing the most valuable type-strain genomes for metagenomic binning, comparative biology and taxonomic classification.</title>
        <authorList>
            <person name="Goeker M."/>
        </authorList>
    </citation>
    <scope>NUCLEOTIDE SEQUENCE [LARGE SCALE GENOMIC DNA]</scope>
    <source>
        <strain evidence="2 3">DSM 26575</strain>
    </source>
</reference>
<keyword evidence="1" id="KW-0472">Membrane</keyword>